<evidence type="ECO:0000313" key="1">
    <source>
        <dbReference type="EMBL" id="GGP27789.1"/>
    </source>
</evidence>
<keyword evidence="2" id="KW-1185">Reference proteome</keyword>
<reference evidence="2" key="1">
    <citation type="journal article" date="2019" name="Int. J. Syst. Evol. Microbiol.">
        <title>The Global Catalogue of Microorganisms (GCM) 10K type strain sequencing project: providing services to taxonomists for standard genome sequencing and annotation.</title>
        <authorList>
            <consortium name="The Broad Institute Genomics Platform"/>
            <consortium name="The Broad Institute Genome Sequencing Center for Infectious Disease"/>
            <person name="Wu L."/>
            <person name="Ma J."/>
        </authorList>
    </citation>
    <scope>NUCLEOTIDE SEQUENCE [LARGE SCALE GENOMIC DNA]</scope>
    <source>
        <strain evidence="2">CGMCC 1.8860</strain>
    </source>
</reference>
<evidence type="ECO:0000313" key="2">
    <source>
        <dbReference type="Proteomes" id="UP000621859"/>
    </source>
</evidence>
<accession>A0ABQ2PRB1</accession>
<proteinExistence type="predicted"/>
<sequence length="464" mass="50243">MALLVMTMLCTVLLWQIRGLLGTLDPDQRRQEITRQALGEARIALLNWAVQNGGLGGSGSANLARPGAFPCPDTHAPDGAQAGYQGDSTGTCKKVALRIGRIPHKSMQQPLFIDGSGERLWMAVVEGFEDSNSAILNPDYTPASAWFQGRMADGGSWLTSDGNPAVIVIMAPGGALAGQKRSTAADRLLSSNYLEKATLDGRVFNNTDLAKGLFVSGPVRDGKGALIVNDQITVIRRNELMQAVSARAAGDYQRLLTWWQQYKGKGRLPYPARFDDEHCTEVASAQPKTNTLGCEPDATVCRGRLPKSIWLVNELSSAVGASQIDRFKWMYRNRWEQFFYYSVSSPLLPGPVSGCAERLQLADADGLRSAAAVIISAGSSQSGQVRFTAGDKADLAQYLDPVVGFVDPRTGQSDPAINQRGWHSGDAPDALLAVPDQNSNDRLYRLVLPGQDNGLETQQWLLTH</sequence>
<organism evidence="1 2">
    <name type="scientific">Silvimonas amylolytica</name>
    <dbReference type="NCBI Taxonomy" id="449663"/>
    <lineage>
        <taxon>Bacteria</taxon>
        <taxon>Pseudomonadati</taxon>
        <taxon>Pseudomonadota</taxon>
        <taxon>Betaproteobacteria</taxon>
        <taxon>Neisseriales</taxon>
        <taxon>Chitinibacteraceae</taxon>
        <taxon>Silvimonas</taxon>
    </lineage>
</organism>
<dbReference type="EMBL" id="BMLY01000007">
    <property type="protein sequence ID" value="GGP27789.1"/>
    <property type="molecule type" value="Genomic_DNA"/>
</dbReference>
<gene>
    <name evidence="1" type="ORF">GCM10010971_36080</name>
</gene>
<protein>
    <recommendedName>
        <fullName evidence="3">Type II secretory pathway, pseudopilin PulG</fullName>
    </recommendedName>
</protein>
<dbReference type="Proteomes" id="UP000621859">
    <property type="component" value="Unassembled WGS sequence"/>
</dbReference>
<comment type="caution">
    <text evidence="1">The sequence shown here is derived from an EMBL/GenBank/DDBJ whole genome shotgun (WGS) entry which is preliminary data.</text>
</comment>
<evidence type="ECO:0008006" key="3">
    <source>
        <dbReference type="Google" id="ProtNLM"/>
    </source>
</evidence>
<name>A0ABQ2PRB1_9NEIS</name>